<keyword evidence="5 6" id="KW-0472">Membrane</keyword>
<dbReference type="InterPro" id="IPR036866">
    <property type="entry name" value="RibonucZ/Hydroxyglut_hydro"/>
</dbReference>
<dbReference type="NCBIfam" id="TIGR00361">
    <property type="entry name" value="ComEC_Rec2"/>
    <property type="match status" value="1"/>
</dbReference>
<dbReference type="CDD" id="cd07731">
    <property type="entry name" value="ComA-like_MBL-fold"/>
    <property type="match status" value="1"/>
</dbReference>
<evidence type="ECO:0000256" key="1">
    <source>
        <dbReference type="ARBA" id="ARBA00004651"/>
    </source>
</evidence>
<keyword evidence="3 6" id="KW-0812">Transmembrane</keyword>
<name>A0A1B1YSM2_9GAMM</name>
<feature type="domain" description="Metallo-beta-lactamase" evidence="7">
    <location>
        <begin position="547"/>
        <end position="736"/>
    </location>
</feature>
<dbReference type="RefSeq" id="WP_068803313.1">
    <property type="nucleotide sequence ID" value="NZ_CP014671.1"/>
</dbReference>
<dbReference type="InterPro" id="IPR001279">
    <property type="entry name" value="Metallo-B-lactamas"/>
</dbReference>
<dbReference type="SUPFAM" id="SSF56281">
    <property type="entry name" value="Metallo-hydrolase/oxidoreductase"/>
    <property type="match status" value="1"/>
</dbReference>
<evidence type="ECO:0000256" key="2">
    <source>
        <dbReference type="ARBA" id="ARBA00022475"/>
    </source>
</evidence>
<evidence type="ECO:0000313" key="9">
    <source>
        <dbReference type="Proteomes" id="UP000092952"/>
    </source>
</evidence>
<dbReference type="KEGG" id="gbi:PG2T_05625"/>
<dbReference type="PANTHER" id="PTHR30619">
    <property type="entry name" value="DNA INTERNALIZATION/COMPETENCE PROTEIN COMEC/REC2"/>
    <property type="match status" value="1"/>
</dbReference>
<gene>
    <name evidence="8" type="ORF">PG2T_05625</name>
</gene>
<dbReference type="PANTHER" id="PTHR30619:SF1">
    <property type="entry name" value="RECOMBINATION PROTEIN 2"/>
    <property type="match status" value="1"/>
</dbReference>
<dbReference type="EMBL" id="CP014671">
    <property type="protein sequence ID" value="ANX03722.1"/>
    <property type="molecule type" value="Genomic_DNA"/>
</dbReference>
<evidence type="ECO:0000259" key="7">
    <source>
        <dbReference type="SMART" id="SM00849"/>
    </source>
</evidence>
<proteinExistence type="predicted"/>
<evidence type="ECO:0000256" key="5">
    <source>
        <dbReference type="ARBA" id="ARBA00023136"/>
    </source>
</evidence>
<dbReference type="GO" id="GO:0030420">
    <property type="term" value="P:establishment of competence for transformation"/>
    <property type="evidence" value="ECO:0007669"/>
    <property type="project" value="InterPro"/>
</dbReference>
<dbReference type="Proteomes" id="UP000092952">
    <property type="component" value="Chromosome"/>
</dbReference>
<reference evidence="9" key="1">
    <citation type="submission" date="2016-03" db="EMBL/GenBank/DDBJ databases">
        <title>Complete genome sequence of Solimmundus cernigliae, representing a novel lineage of polycyclic aromatic hydrocarbon degraders within the Gammaproteobacteria.</title>
        <authorList>
            <person name="Singleton D.R."/>
            <person name="Dickey A.N."/>
            <person name="Scholl E.H."/>
            <person name="Wright F.A."/>
            <person name="Aitken M.D."/>
        </authorList>
    </citation>
    <scope>NUCLEOTIDE SEQUENCE [LARGE SCALE GENOMIC DNA]</scope>
    <source>
        <strain evidence="9">TR3.2</strain>
    </source>
</reference>
<sequence length="797" mass="83533">MPASLLALIAGFAAGLAASLLAPVLPGDHWTPVLAGCALLMGLAGRRRTAGLVLAAALGGSAYGLHAAHDALDSRLPEALHSRDARLTGVLTDLPQADRLRTRLQVDIEQLTVAGRPVVGPRRVLLSWYGERPALRAGQRWQLPVRLKAPRGFRNPSGFDYERWLTQAGIDATGYVRAGPARQLPASNWTAPVQSLRQAIADRLDRHLAQDDAGRMVRGLAIGVTGAVSPATWRTLRETGTAHLLAISGLHVALSGLLVYALVGWLWRHLPGLARRLPAPRAAAVAAAVGVFGYAALAGFAVPARRTALMFSVAALGAASGRETSPARLLALAGLVVLLFDPLALLASGFWLSFGAVGILLWLALGRLHGRADDEPASGARQPDRVRGVWRRAREGTLGAVRLQLAVALALTPLTLGFFGLLSPTSVPANLIAVPLLGLVAVPLTLLGVLTLPVPALAGPVLLGAQGVCAGTLAVLEALRGLAPGLLWPPVPWPLLAACLLGVLILLLPRGFPGRWLGVLWCLPAVLYRPSLPPAGAFSATALDVGQGLAVVVRTRNHALVYDSGPRFSERFSAGEAIVLPELARLGVRHLDLLMLSHGDSDHAGAAADIVDGIRTARIVSGTPRQIIGAGAVEPCRDGYAWTWDGVRFQQFHPGGGLAAAGDNDRSCVLRVVAADGHGLLLTGDVEVPAQQRLVEVDALDPVDVLLAPHHGSRGALYPPLIARLAPREVIFSAAYRSRFGHPHPTVSAAYAAAGARLWNTADAGALLIAAGPQGLEVTAQRARRGRWWRAGAPQAP</sequence>
<keyword evidence="4 6" id="KW-1133">Transmembrane helix</keyword>
<dbReference type="NCBIfam" id="TIGR00360">
    <property type="entry name" value="ComEC_N-term"/>
    <property type="match status" value="1"/>
</dbReference>
<dbReference type="SMART" id="SM00849">
    <property type="entry name" value="Lactamase_B"/>
    <property type="match status" value="1"/>
</dbReference>
<dbReference type="FunCoup" id="A0A1B1YSM2">
    <property type="interactions" value="199"/>
</dbReference>
<feature type="transmembrane region" description="Helical" evidence="6">
    <location>
        <begin position="350"/>
        <end position="368"/>
    </location>
</feature>
<dbReference type="InterPro" id="IPR004477">
    <property type="entry name" value="ComEC_N"/>
</dbReference>
<feature type="transmembrane region" description="Helical" evidence="6">
    <location>
        <begin position="282"/>
        <end position="304"/>
    </location>
</feature>
<dbReference type="Pfam" id="PF03772">
    <property type="entry name" value="Competence"/>
    <property type="match status" value="1"/>
</dbReference>
<dbReference type="Pfam" id="PF00753">
    <property type="entry name" value="Lactamase_B"/>
    <property type="match status" value="1"/>
</dbReference>
<dbReference type="Pfam" id="PF13567">
    <property type="entry name" value="DUF4131"/>
    <property type="match status" value="1"/>
</dbReference>
<feature type="transmembrane region" description="Helical" evidence="6">
    <location>
        <begin position="401"/>
        <end position="423"/>
    </location>
</feature>
<evidence type="ECO:0000256" key="6">
    <source>
        <dbReference type="SAM" id="Phobius"/>
    </source>
</evidence>
<organism evidence="8 9">
    <name type="scientific">Immundisolibacter cernigliae</name>
    <dbReference type="NCBI Taxonomy" id="1810504"/>
    <lineage>
        <taxon>Bacteria</taxon>
        <taxon>Pseudomonadati</taxon>
        <taxon>Pseudomonadota</taxon>
        <taxon>Gammaproteobacteria</taxon>
        <taxon>Immundisolibacterales</taxon>
        <taxon>Immundisolibacteraceae</taxon>
        <taxon>Immundisolibacter</taxon>
    </lineage>
</organism>
<dbReference type="GO" id="GO:0005886">
    <property type="term" value="C:plasma membrane"/>
    <property type="evidence" value="ECO:0007669"/>
    <property type="project" value="UniProtKB-SubCell"/>
</dbReference>
<dbReference type="OrthoDB" id="9761531at2"/>
<feature type="transmembrane region" description="Helical" evidence="6">
    <location>
        <begin position="457"/>
        <end position="479"/>
    </location>
</feature>
<dbReference type="InterPro" id="IPR035681">
    <property type="entry name" value="ComA-like_MBL"/>
</dbReference>
<evidence type="ECO:0000256" key="3">
    <source>
        <dbReference type="ARBA" id="ARBA00022692"/>
    </source>
</evidence>
<dbReference type="AlphaFoldDB" id="A0A1B1YSM2"/>
<feature type="transmembrane region" description="Helical" evidence="6">
    <location>
        <begin position="244"/>
        <end position="267"/>
    </location>
</feature>
<dbReference type="InterPro" id="IPR004797">
    <property type="entry name" value="Competence_ComEC/Rec2"/>
</dbReference>
<dbReference type="STRING" id="1810504.PG2T_05625"/>
<feature type="transmembrane region" description="Helical" evidence="6">
    <location>
        <begin position="491"/>
        <end position="508"/>
    </location>
</feature>
<protein>
    <recommendedName>
        <fullName evidence="7">Metallo-beta-lactamase domain-containing protein</fullName>
    </recommendedName>
</protein>
<keyword evidence="9" id="KW-1185">Reference proteome</keyword>
<comment type="subcellular location">
    <subcellularLocation>
        <location evidence="1">Cell membrane</location>
        <topology evidence="1">Multi-pass membrane protein</topology>
    </subcellularLocation>
</comment>
<accession>A0A1B1YSM2</accession>
<feature type="transmembrane region" description="Helical" evidence="6">
    <location>
        <begin position="429"/>
        <end position="450"/>
    </location>
</feature>
<evidence type="ECO:0000256" key="4">
    <source>
        <dbReference type="ARBA" id="ARBA00022989"/>
    </source>
</evidence>
<evidence type="ECO:0000313" key="8">
    <source>
        <dbReference type="EMBL" id="ANX03722.1"/>
    </source>
</evidence>
<keyword evidence="2" id="KW-1003">Cell membrane</keyword>
<dbReference type="Gene3D" id="3.60.15.10">
    <property type="entry name" value="Ribonuclease Z/Hydroxyacylglutathione hydrolase-like"/>
    <property type="match status" value="1"/>
</dbReference>
<dbReference type="InterPro" id="IPR052159">
    <property type="entry name" value="Competence_DNA_uptake"/>
</dbReference>
<dbReference type="InParanoid" id="A0A1B1YSM2"/>
<dbReference type="InterPro" id="IPR025405">
    <property type="entry name" value="DUF4131"/>
</dbReference>